<dbReference type="Gene3D" id="2.130.10.10">
    <property type="entry name" value="YVTN repeat-like/Quinoprotein amine dehydrogenase"/>
    <property type="match status" value="1"/>
</dbReference>
<gene>
    <name evidence="1" type="ORF">ACFQHR_13035</name>
</gene>
<reference evidence="2" key="1">
    <citation type="journal article" date="2019" name="Int. J. Syst. Evol. Microbiol.">
        <title>The Global Catalogue of Microorganisms (GCM) 10K type strain sequencing project: providing services to taxonomists for standard genome sequencing and annotation.</title>
        <authorList>
            <consortium name="The Broad Institute Genomics Platform"/>
            <consortium name="The Broad Institute Genome Sequencing Center for Infectious Disease"/>
            <person name="Wu L."/>
            <person name="Ma J."/>
        </authorList>
    </citation>
    <scope>NUCLEOTIDE SEQUENCE [LARGE SCALE GENOMIC DNA]</scope>
    <source>
        <strain evidence="2">CGMCC 4.7393</strain>
    </source>
</reference>
<proteinExistence type="predicted"/>
<keyword evidence="2" id="KW-1185">Reference proteome</keyword>
<comment type="caution">
    <text evidence="1">The sequence shown here is derived from an EMBL/GenBank/DDBJ whole genome shotgun (WGS) entry which is preliminary data.</text>
</comment>
<dbReference type="SUPFAM" id="SSF101898">
    <property type="entry name" value="NHL repeat"/>
    <property type="match status" value="1"/>
</dbReference>
<dbReference type="EMBL" id="JBHSYQ010000006">
    <property type="protein sequence ID" value="MFC6998556.1"/>
    <property type="molecule type" value="Genomic_DNA"/>
</dbReference>
<protein>
    <submittedName>
        <fullName evidence="1">Uncharacterized protein</fullName>
    </submittedName>
</protein>
<dbReference type="RefSeq" id="WP_153042071.1">
    <property type="nucleotide sequence ID" value="NZ_JBHSYQ010000006.1"/>
</dbReference>
<dbReference type="Proteomes" id="UP001596405">
    <property type="component" value="Unassembled WGS sequence"/>
</dbReference>
<accession>A0ABW2DL44</accession>
<organism evidence="1 2">
    <name type="scientific">Rufibacter roseus</name>
    <dbReference type="NCBI Taxonomy" id="1567108"/>
    <lineage>
        <taxon>Bacteria</taxon>
        <taxon>Pseudomonadati</taxon>
        <taxon>Bacteroidota</taxon>
        <taxon>Cytophagia</taxon>
        <taxon>Cytophagales</taxon>
        <taxon>Hymenobacteraceae</taxon>
        <taxon>Rufibacter</taxon>
    </lineage>
</organism>
<evidence type="ECO:0000313" key="1">
    <source>
        <dbReference type="EMBL" id="MFC6998556.1"/>
    </source>
</evidence>
<dbReference type="InterPro" id="IPR015943">
    <property type="entry name" value="WD40/YVTN_repeat-like_dom_sf"/>
</dbReference>
<evidence type="ECO:0000313" key="2">
    <source>
        <dbReference type="Proteomes" id="UP001596405"/>
    </source>
</evidence>
<sequence>MHNLTHLAKLPKPVVESSGLELAEQAGTYWTHNDAGNAPVLYKINEKGKLIDQITVPGTQNNDWEDLAKDTKGYLYIADTGNNNNKRRTLSIYKVSPKAGFKAQVINYTYQDQPEGKIPKKDRNFDCEAIFWYNSKLFLISKDRGSAKTAKLYQLPDQPGTHVAKLISKTELPGMVTSADVSPNGRHLAVLTYGKVYLYPVPKNSTQFMSQKPKILELQETGQVEAVAFKDNQTILISNEEGSLFKYSL</sequence>
<name>A0ABW2DL44_9BACT</name>